<keyword evidence="2 5" id="KW-0812">Transmembrane</keyword>
<feature type="domain" description="Translocation and assembly module TamB C-terminal" evidence="6">
    <location>
        <begin position="909"/>
        <end position="1101"/>
    </location>
</feature>
<evidence type="ECO:0000256" key="4">
    <source>
        <dbReference type="ARBA" id="ARBA00023136"/>
    </source>
</evidence>
<dbReference type="InterPro" id="IPR007452">
    <property type="entry name" value="TamB_C"/>
</dbReference>
<evidence type="ECO:0000313" key="8">
    <source>
        <dbReference type="Proteomes" id="UP001209681"/>
    </source>
</evidence>
<evidence type="ECO:0000256" key="1">
    <source>
        <dbReference type="ARBA" id="ARBA00004167"/>
    </source>
</evidence>
<dbReference type="Pfam" id="PF04357">
    <property type="entry name" value="TamB"/>
    <property type="match status" value="2"/>
</dbReference>
<dbReference type="PANTHER" id="PTHR36985">
    <property type="entry name" value="TRANSLOCATION AND ASSEMBLY MODULE SUBUNIT TAMB"/>
    <property type="match status" value="1"/>
</dbReference>
<evidence type="ECO:0000256" key="3">
    <source>
        <dbReference type="ARBA" id="ARBA00022989"/>
    </source>
</evidence>
<feature type="transmembrane region" description="Helical" evidence="5">
    <location>
        <begin position="20"/>
        <end position="42"/>
    </location>
</feature>
<organism evidence="7 8">
    <name type="scientific">Desulfobotulus pelophilus</name>
    <dbReference type="NCBI Taxonomy" id="2823377"/>
    <lineage>
        <taxon>Bacteria</taxon>
        <taxon>Pseudomonadati</taxon>
        <taxon>Thermodesulfobacteriota</taxon>
        <taxon>Desulfobacteria</taxon>
        <taxon>Desulfobacterales</taxon>
        <taxon>Desulfobacteraceae</taxon>
        <taxon>Desulfobotulus</taxon>
    </lineage>
</organism>
<accession>A0ABT3ND70</accession>
<keyword evidence="3 5" id="KW-1133">Transmembrane helix</keyword>
<feature type="domain" description="Translocation and assembly module TamB C-terminal" evidence="6">
    <location>
        <begin position="1118"/>
        <end position="1464"/>
    </location>
</feature>
<keyword evidence="4 5" id="KW-0472">Membrane</keyword>
<comment type="caution">
    <text evidence="7">The sequence shown here is derived from an EMBL/GenBank/DDBJ whole genome shotgun (WGS) entry which is preliminary data.</text>
</comment>
<gene>
    <name evidence="7" type="ORF">OOT00_12945</name>
</gene>
<comment type="subcellular location">
    <subcellularLocation>
        <location evidence="1">Membrane</location>
        <topology evidence="1">Single-pass membrane protein</topology>
    </subcellularLocation>
</comment>
<evidence type="ECO:0000313" key="7">
    <source>
        <dbReference type="EMBL" id="MCW7754892.1"/>
    </source>
</evidence>
<keyword evidence="8" id="KW-1185">Reference proteome</keyword>
<dbReference type="Proteomes" id="UP001209681">
    <property type="component" value="Unassembled WGS sequence"/>
</dbReference>
<protein>
    <submittedName>
        <fullName evidence="7">Translocation/assembly module TamB domain-containing protein</fullName>
    </submittedName>
</protein>
<dbReference type="RefSeq" id="WP_265425804.1">
    <property type="nucleotide sequence ID" value="NZ_JAPFPW010000017.1"/>
</dbReference>
<dbReference type="EMBL" id="JAPFPW010000017">
    <property type="protein sequence ID" value="MCW7754892.1"/>
    <property type="molecule type" value="Genomic_DNA"/>
</dbReference>
<sequence>MTGETAPQATPQSRRIRGLFLILLWIFLGLIFTLSTASLVLLRTHTGHKLLESGINRLLHSEEGLRVHIQGLHGALPFAIGISGLRLSDPEGTFFEGKDLRLVLSPADLLSGRIHITEIHSRYLGLYRLPGLPPGKAPAEKPGKEKAFPPNLPAILLDQLLLEEVYLADTVAGEDIRFRVEAFLGADDTTWQAGLHARVFEGPPGTLQLDAGYFPATRLLNMNLQLEESSGALALMLGLAEKMPLSASLGGEALSGAWSGDLHVQAGDRNKIQTSIHLSWEDLPTLLLDGRWELDENLLPAPLAGHMASGHFATALSREQSGDIFISDLALGNKALDIRAKGHLHPTKQEMDTDLSVHLRDTETIARWIHVNPGSEVTLHANVSGSFTSPHTRLELQLTNPDVVGISFSDLSLKGELSLRENKKGLPDLVASGRITGKDFLYVYAPLPDRLEADFDLHYALSSGDLLVNDLSITGEGLAFQGHGSMNTKNLRNNFSARLNLNQLTPWIAPYGMADLGAAGTLTTHMQGVFYPLDLHFDIETSLTEMTGLPAPLDILAGERANLTGELELGYRHTEGSELGIHIRGARLTTALAELSGHMNLFPMSRHMESRGDMLLHETADLLPDKGVSGALNLGATLQGRLDELSLSATLTSTTLTLPTSPMPFSLDLAITDIPRRPTGNLTLSGGPEKLPFSADIAFFRDNGELMLNEITFRLPGADVAGNAGIHLSTMDVLADIKAHISDAAPLASLAGLNAAGTATLDLRLLSHQGQQDATLLLSMNHWKTDVASLGHLLFEGTAHDLTGQATLDATLLADNLASGTSLLEHTRASARGSLKDLSLFFESQGKQNDLPFYLDFEALYNEEKQKRSFTLHSLYAQLDGHTLSALSPIELHQKGDTFTLRSLNLALDKGELQAKGIWSPERIELTSQLQKLPISLLLPAAKGTVDARMSLSGSPSNPEGHVSLTASQLSTRTSHEQALPEMEVKTDATFHHQVFSIAIHAREMHGNKPILTGKGSLPVKLSLAPFRFLLPQDTPVQAAIRGELDLARLGFLFMPDHQLLEGKALLNLQIEGPLHAPRPSGTLTLEDGVYQHLEQGLLIRDMAASVSMTGGAIRLDSFTASDGFRGLAQGTGEISLSSNNNFPFQLSLNTERFRVVDNPSLMAAIAQGSLNIQGTHLQQEVTGDIRFERVEIFLKEFGGPDIAELTVVEIHGPGEEDEPPPRTRPPMDTRLNLQLHFPSRIFVRGRGLDSEWGGNLDITGQAKDPVVRGDIRLIRGRLDFLGKRLTLSQGTIMLDGSQPPSPFVSFEARQEGREVVSILRVEGQPPQLDFTLSSEPALPQDEVLAQMLFGRSLATITPIQAAQLALAARELAGYGGGPGAMDTARSFFGLDDLNIVSDGDDNDDIRLRAGKYVHEKVYLRVEKDLRTNDDLVSADVELSRRITLESKIGPKGGGMGLFWKKDY</sequence>
<dbReference type="PANTHER" id="PTHR36985:SF1">
    <property type="entry name" value="TRANSLOCATION AND ASSEMBLY MODULE SUBUNIT TAMB"/>
    <property type="match status" value="1"/>
</dbReference>
<name>A0ABT3ND70_9BACT</name>
<evidence type="ECO:0000256" key="2">
    <source>
        <dbReference type="ARBA" id="ARBA00022692"/>
    </source>
</evidence>
<proteinExistence type="predicted"/>
<evidence type="ECO:0000259" key="6">
    <source>
        <dbReference type="Pfam" id="PF04357"/>
    </source>
</evidence>
<evidence type="ECO:0000256" key="5">
    <source>
        <dbReference type="SAM" id="Phobius"/>
    </source>
</evidence>
<reference evidence="7 8" key="1">
    <citation type="submission" date="2022-11" db="EMBL/GenBank/DDBJ databases">
        <title>Desulfobotulus tamanensis H1 sp. nov. - anaerobic, alkaliphilic, sulphate reducing bacterium isolated from terrestrial mud volcano.</title>
        <authorList>
            <person name="Frolova A."/>
            <person name="Merkel A.Y."/>
            <person name="Slobodkin A.I."/>
        </authorList>
    </citation>
    <scope>NUCLEOTIDE SEQUENCE [LARGE SCALE GENOMIC DNA]</scope>
    <source>
        <strain evidence="7 8">H1</strain>
    </source>
</reference>